<feature type="region of interest" description="Disordered" evidence="1">
    <location>
        <begin position="719"/>
        <end position="751"/>
    </location>
</feature>
<keyword evidence="3" id="KW-1185">Reference proteome</keyword>
<accession>A0A422Q750</accession>
<evidence type="ECO:0000256" key="1">
    <source>
        <dbReference type="SAM" id="MobiDB-lite"/>
    </source>
</evidence>
<reference evidence="2 3" key="1">
    <citation type="journal article" date="2018" name="BMC Genomics">
        <title>Genomic comparison of Trypanosoma conorhini and Trypanosoma rangeli to Trypanosoma cruzi strains of high and low virulence.</title>
        <authorList>
            <person name="Bradwell K.R."/>
            <person name="Koparde V.N."/>
            <person name="Matveyev A.V."/>
            <person name="Serrano M.G."/>
            <person name="Alves J.M."/>
            <person name="Parikh H."/>
            <person name="Huang B."/>
            <person name="Lee V."/>
            <person name="Espinosa-Alvarez O."/>
            <person name="Ortiz P.A."/>
            <person name="Costa-Martins A.G."/>
            <person name="Teixeira M.M."/>
            <person name="Buck G.A."/>
        </authorList>
    </citation>
    <scope>NUCLEOTIDE SEQUENCE [LARGE SCALE GENOMIC DNA]</scope>
    <source>
        <strain evidence="2 3">025E</strain>
    </source>
</reference>
<dbReference type="Proteomes" id="UP000284403">
    <property type="component" value="Unassembled WGS sequence"/>
</dbReference>
<dbReference type="OrthoDB" id="267858at2759"/>
<feature type="compositionally biased region" description="Low complexity" evidence="1">
    <location>
        <begin position="133"/>
        <end position="149"/>
    </location>
</feature>
<comment type="caution">
    <text evidence="2">The sequence shown here is derived from an EMBL/GenBank/DDBJ whole genome shotgun (WGS) entry which is preliminary data.</text>
</comment>
<feature type="compositionally biased region" description="Polar residues" evidence="1">
    <location>
        <begin position="617"/>
        <end position="630"/>
    </location>
</feature>
<sequence length="804" mass="84155">MACVSQSIARYKLLRCIVSAAQFAGGELCFYENHAELVAQDAAGETTSPLWIEYDVLLHFRVVRQQQLMRIELPRSIVWRWAEANGFLSELDGGESLTHAEMDKPCTLIEQLREADMTHFLRSVAPLVAASRRARSASRVSTTEPLPLTYYPPSPEAASVATTEKTSAADGGGDDVRLRESSNGDDDRGGGEDASSENVSAACRSQRAATVTVRSLSPGAATSVAAAGSNRQTKGGDTRENFAPSTLKTTPVASMNASNAQRVGEEEEERLSRCLEALDAEMDTSAVHLARGFTSQNSGLLAHLATQNRERGVAASGGSSEAAVASTPPPPSLSPTDLQGARQVPGKGKSRRCAAPCRRPPHVGAGMREEVGATPKRARKENSPTPSLLAGAATVDEAVAATGAAVRAASVELSAAGAPHDHLPATLNSVTPPSAAAAAPPAGHDTVSVSHSTAAAGMRNAAGANLTGGAAYNFADFTTAPENAAHLPLLPEVKKVLLDLEEMLPHKRRRRGAGDTKTPRPPPRRGAAGRRQCKATTKGLGKGKNIISTEETKTANVAQPPHPMASDCERASPLASEAAEAAAAAFGEIVASPPEAAPLNVKPSGASQHALCIQTPASPTIEKPQQTSVSERPKAGHTSDTSAAAAAANCCLPSACVTPMSDYHLAEAASHQYREPGGERNKDLGPGCASSMRATSAATAATNLLGRRASLLEQTIDGKLLPTPSGAHTPLPFAPDLPPPRHVQEQENKQYGTSFTAAEGNSRKNRWRRVVRQLNSLSLHLTQARACGEELRGLFLLMLEDAEV</sequence>
<feature type="compositionally biased region" description="Basic and acidic residues" evidence="1">
    <location>
        <begin position="174"/>
        <end position="191"/>
    </location>
</feature>
<feature type="region of interest" description="Disordered" evidence="1">
    <location>
        <begin position="504"/>
        <end position="543"/>
    </location>
</feature>
<feature type="compositionally biased region" description="Low complexity" evidence="1">
    <location>
        <begin position="313"/>
        <end position="326"/>
    </location>
</feature>
<feature type="compositionally biased region" description="Low complexity" evidence="1">
    <location>
        <begin position="432"/>
        <end position="442"/>
    </location>
</feature>
<dbReference type="EMBL" id="MKKU01000071">
    <property type="protein sequence ID" value="RNF25805.1"/>
    <property type="molecule type" value="Genomic_DNA"/>
</dbReference>
<dbReference type="RefSeq" id="XP_029231011.1">
    <property type="nucleotide sequence ID" value="XM_029368995.1"/>
</dbReference>
<feature type="region of interest" description="Disordered" evidence="1">
    <location>
        <begin position="671"/>
        <end position="690"/>
    </location>
</feature>
<feature type="region of interest" description="Disordered" evidence="1">
    <location>
        <begin position="424"/>
        <end position="451"/>
    </location>
</feature>
<evidence type="ECO:0000313" key="3">
    <source>
        <dbReference type="Proteomes" id="UP000284403"/>
    </source>
</evidence>
<proteinExistence type="predicted"/>
<feature type="region of interest" description="Disordered" evidence="1">
    <location>
        <begin position="311"/>
        <end position="388"/>
    </location>
</feature>
<feature type="compositionally biased region" description="Basic and acidic residues" evidence="1">
    <location>
        <begin position="672"/>
        <end position="683"/>
    </location>
</feature>
<feature type="region of interest" description="Disordered" evidence="1">
    <location>
        <begin position="617"/>
        <end position="640"/>
    </location>
</feature>
<feature type="region of interest" description="Disordered" evidence="1">
    <location>
        <begin position="133"/>
        <end position="244"/>
    </location>
</feature>
<dbReference type="GeneID" id="40315671"/>
<protein>
    <submittedName>
        <fullName evidence="2">Uncharacterized protein</fullName>
    </submittedName>
</protein>
<name>A0A422Q750_9TRYP</name>
<dbReference type="AlphaFoldDB" id="A0A422Q750"/>
<gene>
    <name evidence="2" type="ORF">Tco025E_02060</name>
</gene>
<evidence type="ECO:0000313" key="2">
    <source>
        <dbReference type="EMBL" id="RNF25805.1"/>
    </source>
</evidence>
<organism evidence="2 3">
    <name type="scientific">Trypanosoma conorhini</name>
    <dbReference type="NCBI Taxonomy" id="83891"/>
    <lineage>
        <taxon>Eukaryota</taxon>
        <taxon>Discoba</taxon>
        <taxon>Euglenozoa</taxon>
        <taxon>Kinetoplastea</taxon>
        <taxon>Metakinetoplastina</taxon>
        <taxon>Trypanosomatida</taxon>
        <taxon>Trypanosomatidae</taxon>
        <taxon>Trypanosoma</taxon>
    </lineage>
</organism>
<feature type="compositionally biased region" description="Pro residues" evidence="1">
    <location>
        <begin position="732"/>
        <end position="741"/>
    </location>
</feature>